<reference evidence="1" key="1">
    <citation type="submission" date="2020-03" db="EMBL/GenBank/DDBJ databases">
        <title>The deep terrestrial virosphere.</title>
        <authorList>
            <person name="Holmfeldt K."/>
            <person name="Nilsson E."/>
            <person name="Simone D."/>
            <person name="Lopez-Fernandez M."/>
            <person name="Wu X."/>
            <person name="de Brujin I."/>
            <person name="Lundin D."/>
            <person name="Andersson A."/>
            <person name="Bertilsson S."/>
            <person name="Dopson M."/>
        </authorList>
    </citation>
    <scope>NUCLEOTIDE SEQUENCE</scope>
    <source>
        <strain evidence="2">MM415A00550</strain>
        <strain evidence="1">MM415B00794</strain>
    </source>
</reference>
<name>A0A6M3J0I3_9ZZZZ</name>
<proteinExistence type="predicted"/>
<organism evidence="1">
    <name type="scientific">viral metagenome</name>
    <dbReference type="NCBI Taxonomy" id="1070528"/>
    <lineage>
        <taxon>unclassified sequences</taxon>
        <taxon>metagenomes</taxon>
        <taxon>organismal metagenomes</taxon>
    </lineage>
</organism>
<gene>
    <name evidence="2" type="ORF">MM415A00550_0026</name>
    <name evidence="1" type="ORF">MM415B00794_0038</name>
</gene>
<dbReference type="GO" id="GO:0003676">
    <property type="term" value="F:nucleic acid binding"/>
    <property type="evidence" value="ECO:0007669"/>
    <property type="project" value="InterPro"/>
</dbReference>
<dbReference type="Gene3D" id="3.40.1350.10">
    <property type="match status" value="1"/>
</dbReference>
<dbReference type="InterPro" id="IPR011856">
    <property type="entry name" value="tRNA_endonuc-like_dom_sf"/>
</dbReference>
<dbReference type="EMBL" id="MT141469">
    <property type="protein sequence ID" value="QJA62382.1"/>
    <property type="molecule type" value="Genomic_DNA"/>
</dbReference>
<evidence type="ECO:0000313" key="1">
    <source>
        <dbReference type="EMBL" id="QJA62382.1"/>
    </source>
</evidence>
<accession>A0A6M3J0I3</accession>
<sequence>MGSMEGNRTGLAGELRVMSELLLRGHNPAKSYLEEGADIILENGLKIEVKSSHRHQAKRTTSYNWNLKCGTRGKNSSKGMCDFVICWCIDDDCFFVIPRAIIGEIIGIYNVSEKSTSKYIQYRDNWELLEVK</sequence>
<evidence type="ECO:0008006" key="3">
    <source>
        <dbReference type="Google" id="ProtNLM"/>
    </source>
</evidence>
<protein>
    <recommendedName>
        <fullName evidence="3">PD(D/E)XK endonuclease domain-containing protein</fullName>
    </recommendedName>
</protein>
<evidence type="ECO:0000313" key="2">
    <source>
        <dbReference type="EMBL" id="QJA81394.1"/>
    </source>
</evidence>
<dbReference type="AlphaFoldDB" id="A0A6M3J0I3"/>
<dbReference type="EMBL" id="MT142457">
    <property type="protein sequence ID" value="QJA81394.1"/>
    <property type="molecule type" value="Genomic_DNA"/>
</dbReference>